<feature type="compositionally biased region" description="Polar residues" evidence="1">
    <location>
        <begin position="65"/>
        <end position="83"/>
    </location>
</feature>
<evidence type="ECO:0000256" key="1">
    <source>
        <dbReference type="SAM" id="MobiDB-lite"/>
    </source>
</evidence>
<reference evidence="3" key="1">
    <citation type="submission" date="2016-06" db="EMBL/GenBank/DDBJ databases">
        <title>Parallel loss of symbiosis genes in relatives of nitrogen-fixing non-legume Parasponia.</title>
        <authorList>
            <person name="Van Velzen R."/>
            <person name="Holmer R."/>
            <person name="Bu F."/>
            <person name="Rutten L."/>
            <person name="Van Zeijl A."/>
            <person name="Liu W."/>
            <person name="Santuari L."/>
            <person name="Cao Q."/>
            <person name="Sharma T."/>
            <person name="Shen D."/>
            <person name="Roswanjaya Y."/>
            <person name="Wardhani T."/>
            <person name="Kalhor M.S."/>
            <person name="Jansen J."/>
            <person name="Van den Hoogen J."/>
            <person name="Gungor B."/>
            <person name="Hartog M."/>
            <person name="Hontelez J."/>
            <person name="Verver J."/>
            <person name="Yang W.-C."/>
            <person name="Schijlen E."/>
            <person name="Repin R."/>
            <person name="Schilthuizen M."/>
            <person name="Schranz E."/>
            <person name="Heidstra R."/>
            <person name="Miyata K."/>
            <person name="Fedorova E."/>
            <person name="Kohlen W."/>
            <person name="Bisseling T."/>
            <person name="Smit S."/>
            <person name="Geurts R."/>
        </authorList>
    </citation>
    <scope>NUCLEOTIDE SEQUENCE [LARGE SCALE GENOMIC DNA]</scope>
    <source>
        <strain evidence="3">cv. WU1-14</strain>
    </source>
</reference>
<proteinExistence type="predicted"/>
<dbReference type="Proteomes" id="UP000237105">
    <property type="component" value="Unassembled WGS sequence"/>
</dbReference>
<feature type="region of interest" description="Disordered" evidence="1">
    <location>
        <begin position="37"/>
        <end position="83"/>
    </location>
</feature>
<protein>
    <submittedName>
        <fullName evidence="2">Uncharacterized protein</fullName>
    </submittedName>
</protein>
<name>A0A2P5E0N8_PARAD</name>
<keyword evidence="3" id="KW-1185">Reference proteome</keyword>
<evidence type="ECO:0000313" key="3">
    <source>
        <dbReference type="Proteomes" id="UP000237105"/>
    </source>
</evidence>
<dbReference type="AlphaFoldDB" id="A0A2P5E0N8"/>
<evidence type="ECO:0000313" key="2">
    <source>
        <dbReference type="EMBL" id="PON79103.1"/>
    </source>
</evidence>
<dbReference type="EMBL" id="JXTB01000006">
    <property type="protein sequence ID" value="PON79103.1"/>
    <property type="molecule type" value="Genomic_DNA"/>
</dbReference>
<accession>A0A2P5E0N8</accession>
<dbReference type="OrthoDB" id="10446417at2759"/>
<gene>
    <name evidence="2" type="ORF">PanWU01x14_016040</name>
</gene>
<organism evidence="2 3">
    <name type="scientific">Parasponia andersonii</name>
    <name type="common">Sponia andersonii</name>
    <dbReference type="NCBI Taxonomy" id="3476"/>
    <lineage>
        <taxon>Eukaryota</taxon>
        <taxon>Viridiplantae</taxon>
        <taxon>Streptophyta</taxon>
        <taxon>Embryophyta</taxon>
        <taxon>Tracheophyta</taxon>
        <taxon>Spermatophyta</taxon>
        <taxon>Magnoliopsida</taxon>
        <taxon>eudicotyledons</taxon>
        <taxon>Gunneridae</taxon>
        <taxon>Pentapetalae</taxon>
        <taxon>rosids</taxon>
        <taxon>fabids</taxon>
        <taxon>Rosales</taxon>
        <taxon>Cannabaceae</taxon>
        <taxon>Parasponia</taxon>
    </lineage>
</organism>
<comment type="caution">
    <text evidence="2">The sequence shown here is derived from an EMBL/GenBank/DDBJ whole genome shotgun (WGS) entry which is preliminary data.</text>
</comment>
<sequence>MSKKRHTTYVAFKEKAYEIENAKRYFITRVKEGTITPMVDTSGETGKRVKVEGRTSGPYPKKSKQNASPPSNSLQHLSMNNLRPTLPSLNKVIAPKQNYIPLNMTREEI</sequence>